<evidence type="ECO:0000259" key="1">
    <source>
        <dbReference type="Pfam" id="PF05170"/>
    </source>
</evidence>
<name>A0A181C765_9PROT</name>
<feature type="domain" description="AsmA" evidence="1">
    <location>
        <begin position="198"/>
        <end position="550"/>
    </location>
</feature>
<protein>
    <submittedName>
        <fullName evidence="2">AsmA family protein</fullName>
    </submittedName>
</protein>
<evidence type="ECO:0000313" key="3">
    <source>
        <dbReference type="Proteomes" id="UP000502533"/>
    </source>
</evidence>
<dbReference type="InterPro" id="IPR007844">
    <property type="entry name" value="AsmA"/>
</dbReference>
<dbReference type="AlphaFoldDB" id="A0A181C765"/>
<dbReference type="Proteomes" id="UP000502533">
    <property type="component" value="Chromosome"/>
</dbReference>
<sequence length="716" mass="75686">MPQPDHSTVPPGTARRSVLAQIRFPVLGVLAVAVMALVIFWSWDWFIPMVERRAGAALGRRVTLAHLHVRIGRVIRITADGVKIDEPDGFTTLPPFATADHLMVGLNLWHLLGGTVDLPVIALDRPVVELNGKRDGTANYRFPASGGGGSTAMPRIGELDIDAGQMHLVHAGLRSDMRAQVHTTPGQGDVQPRIVADVRGTYAGQAMTGHFSGGALVSLADRTRPYPVDVDVRHGPTRLTLVGTVDDPLSFAGARLRLTLAGPDMSLLYPLTGVVIPQTPAYHVAGSLDYHDRRVRFRDFEGVVGSSDLGGTLSADPHQTVTFVDTDLHSRHVDLADLGGFFGATPGEHPSTTQQAAEEKAHAASGAVLPTTPINMPRLKATNVHLAYHGDHIENRHTPLDNIDVLADIRDGTIDVHHLNFAVGKGTLASSGTFVPQGDGMDARIRIDMEQIDLARLMQAMGHNLHGQGIIGGHIVVHGHGRSLAQIVGNGDGGITMALDDGGDISAILPDLLGLELGKALLSALGLPARTDLKCLIADMPLQDGVFHTRTLLLETGDTRTVGSGDIRFSNNTIDYRLLTHSRHFAIASFPGPLYITGPLKDPSIRPGAEIIGRAVASVLTGFVFSPVGLLPTIEGGVGRNSSCASAIREVNENPAAGIAPHASHPVRHGAHGRSTSARHGATADHTDGGGSGANGLGAAERARIRAAWARKMAAH</sequence>
<dbReference type="KEGG" id="kre:GWK63_01540"/>
<dbReference type="GO" id="GO:0005886">
    <property type="term" value="C:plasma membrane"/>
    <property type="evidence" value="ECO:0007669"/>
    <property type="project" value="TreeGrafter"/>
</dbReference>
<dbReference type="EMBL" id="CP050139">
    <property type="protein sequence ID" value="QIP34355.1"/>
    <property type="molecule type" value="Genomic_DNA"/>
</dbReference>
<dbReference type="Pfam" id="PF05170">
    <property type="entry name" value="AsmA"/>
    <property type="match status" value="1"/>
</dbReference>
<proteinExistence type="predicted"/>
<dbReference type="InterPro" id="IPR052894">
    <property type="entry name" value="AsmA-related"/>
</dbReference>
<dbReference type="GO" id="GO:0090313">
    <property type="term" value="P:regulation of protein targeting to membrane"/>
    <property type="evidence" value="ECO:0007669"/>
    <property type="project" value="TreeGrafter"/>
</dbReference>
<dbReference type="PANTHER" id="PTHR30441">
    <property type="entry name" value="DUF748 DOMAIN-CONTAINING PROTEIN"/>
    <property type="match status" value="1"/>
</dbReference>
<accession>A0A181C765</accession>
<dbReference type="RefSeq" id="WP_007396868.1">
    <property type="nucleotide sequence ID" value="NZ_CALMTF010000051.1"/>
</dbReference>
<organism evidence="2 3">
    <name type="scientific">Komagataeibacter rhaeticus</name>
    <dbReference type="NCBI Taxonomy" id="215221"/>
    <lineage>
        <taxon>Bacteria</taxon>
        <taxon>Pseudomonadati</taxon>
        <taxon>Pseudomonadota</taxon>
        <taxon>Alphaproteobacteria</taxon>
        <taxon>Acetobacterales</taxon>
        <taxon>Acetobacteraceae</taxon>
        <taxon>Komagataeibacter</taxon>
    </lineage>
</organism>
<gene>
    <name evidence="2" type="ORF">GWK63_01540</name>
</gene>
<dbReference type="GeneID" id="85020827"/>
<reference evidence="2 3" key="1">
    <citation type="submission" date="2020-03" db="EMBL/GenBank/DDBJ databases">
        <title>Isolation of cellulose-producing strains, genome characterization and application of the synthesized cellulose films as an economical and sustainable material for piezoelectric sensor construction.</title>
        <authorList>
            <person name="Mangayil R.K."/>
        </authorList>
    </citation>
    <scope>NUCLEOTIDE SEQUENCE [LARGE SCALE GENOMIC DNA]</scope>
    <source>
        <strain evidence="2 3">ENS 9a1a</strain>
    </source>
</reference>
<keyword evidence="3" id="KW-1185">Reference proteome</keyword>
<evidence type="ECO:0000313" key="2">
    <source>
        <dbReference type="EMBL" id="QIP34355.1"/>
    </source>
</evidence>
<dbReference type="PANTHER" id="PTHR30441:SF9">
    <property type="entry name" value="ASMA FAMILY PROTEIN YHJG"/>
    <property type="match status" value="1"/>
</dbReference>